<dbReference type="RefSeq" id="WP_094607115.1">
    <property type="nucleotide sequence ID" value="NZ_CP155573.1"/>
</dbReference>
<evidence type="ECO:0000313" key="3">
    <source>
        <dbReference type="Proteomes" id="UP000216752"/>
    </source>
</evidence>
<gene>
    <name evidence="2" type="ORF">SPSIL_030420</name>
</gene>
<dbReference type="Proteomes" id="UP000216752">
    <property type="component" value="Chromosome"/>
</dbReference>
<protein>
    <recommendedName>
        <fullName evidence="1">PocR domain-containing protein</fullName>
    </recommendedName>
</protein>
<keyword evidence="3" id="KW-1185">Reference proteome</keyword>
<sequence length="64" mass="7086">MNDKVTGEAGNQRQVKLQDIIDVNFLQQFQDNFAECLGMASLTVDVEGNAVTQPSNSRRQLSSK</sequence>
<dbReference type="EMBL" id="CP155573">
    <property type="protein sequence ID" value="XFO66874.1"/>
    <property type="molecule type" value="Genomic_DNA"/>
</dbReference>
<dbReference type="InterPro" id="IPR018771">
    <property type="entry name" value="PocR_dom"/>
</dbReference>
<proteinExistence type="predicted"/>
<dbReference type="Pfam" id="PF10114">
    <property type="entry name" value="PocR"/>
    <property type="match status" value="1"/>
</dbReference>
<name>A0ABZ3IMJ5_9FIRM</name>
<evidence type="ECO:0000313" key="2">
    <source>
        <dbReference type="EMBL" id="XFO66874.1"/>
    </source>
</evidence>
<accession>A0ABZ3IMJ5</accession>
<feature type="domain" description="PocR" evidence="1">
    <location>
        <begin position="19"/>
        <end position="57"/>
    </location>
</feature>
<reference evidence="2" key="1">
    <citation type="submission" date="2024-05" db="EMBL/GenBank/DDBJ databases">
        <title>Isolation and characterization of Sporomusa carbonis sp. nov., a carboxydotrophic hydrogenogen in the genus of Sporomusa isolated from a charcoal burning pile.</title>
        <authorList>
            <person name="Boeer T."/>
            <person name="Rosenbaum F."/>
            <person name="Eysell L."/>
            <person name="Mueller V."/>
            <person name="Daniel R."/>
            <person name="Poehlein A."/>
        </authorList>
    </citation>
    <scope>NUCLEOTIDE SEQUENCE [LARGE SCALE GENOMIC DNA]</scope>
    <source>
        <strain evidence="2">DSM 10669</strain>
    </source>
</reference>
<evidence type="ECO:0000259" key="1">
    <source>
        <dbReference type="Pfam" id="PF10114"/>
    </source>
</evidence>
<organism evidence="2 3">
    <name type="scientific">Sporomusa silvacetica DSM 10669</name>
    <dbReference type="NCBI Taxonomy" id="1123289"/>
    <lineage>
        <taxon>Bacteria</taxon>
        <taxon>Bacillati</taxon>
        <taxon>Bacillota</taxon>
        <taxon>Negativicutes</taxon>
        <taxon>Selenomonadales</taxon>
        <taxon>Sporomusaceae</taxon>
        <taxon>Sporomusa</taxon>
    </lineage>
</organism>